<evidence type="ECO:0000313" key="2">
    <source>
        <dbReference type="Proteomes" id="UP001489719"/>
    </source>
</evidence>
<protein>
    <submittedName>
        <fullName evidence="1">General substrate transporter</fullName>
    </submittedName>
</protein>
<gene>
    <name evidence="1" type="ORF">V1517DRAFT_283971</name>
</gene>
<dbReference type="EMBL" id="MU970036">
    <property type="protein sequence ID" value="KAK9326081.1"/>
    <property type="molecule type" value="Genomic_DNA"/>
</dbReference>
<comment type="caution">
    <text evidence="1">The sequence shown here is derived from an EMBL/GenBank/DDBJ whole genome shotgun (WGS) entry which is preliminary data.</text>
</comment>
<name>A0ACC3TYN5_9ASCO</name>
<reference evidence="2" key="1">
    <citation type="journal article" date="2024" name="Front. Bioeng. Biotechnol.">
        <title>Genome-scale model development and genomic sequencing of the oleaginous clade Lipomyces.</title>
        <authorList>
            <person name="Czajka J.J."/>
            <person name="Han Y."/>
            <person name="Kim J."/>
            <person name="Mondo S.J."/>
            <person name="Hofstad B.A."/>
            <person name="Robles A."/>
            <person name="Haridas S."/>
            <person name="Riley R."/>
            <person name="LaButti K."/>
            <person name="Pangilinan J."/>
            <person name="Andreopoulos W."/>
            <person name="Lipzen A."/>
            <person name="Yan J."/>
            <person name="Wang M."/>
            <person name="Ng V."/>
            <person name="Grigoriev I.V."/>
            <person name="Spatafora J.W."/>
            <person name="Magnuson J.K."/>
            <person name="Baker S.E."/>
            <person name="Pomraning K.R."/>
        </authorList>
    </citation>
    <scope>NUCLEOTIDE SEQUENCE [LARGE SCALE GENOMIC DNA]</scope>
    <source>
        <strain evidence="2">CBS 10300</strain>
    </source>
</reference>
<accession>A0ACC3TYN5</accession>
<dbReference type="Proteomes" id="UP001489719">
    <property type="component" value="Unassembled WGS sequence"/>
</dbReference>
<keyword evidence="2" id="KW-1185">Reference proteome</keyword>
<proteinExistence type="predicted"/>
<evidence type="ECO:0000313" key="1">
    <source>
        <dbReference type="EMBL" id="KAK9326081.1"/>
    </source>
</evidence>
<sequence length="549" mass="60201">MPQQYHGLRGHSLNRAVATIAGIGFLLFGYDQGVMGSLLTLKTFTDTFPSIDTSNSLPAPVRSHNSTIQGTAVALYEIGCMMGALTTMLLGDKLGRRKIIFIGAIIMIIGTAIQCSSFSLAQFIVGRVVTGYGNGYITATVPMWQSECAKAEARGKLVMVQGALITGGIAISYWVDFGFYFVDSQVNWRFPVAFQSVFAIILVCTVLQLPESPRWLIRHGNEQEAKSVFSALADVDIHHPVIDEQVREIRATISAEHQGRIRDIFTFTKEKHFHRAMLAFWNQAMQQVTGINLITYYAATIYENSIGLSPLNSKILAAANGTEYFIASWIAFFTIERIGRRKLMLFGAVGQAATMALLTGTAHAADNGNTSAGIAAATFLFVFNTFFAIGWLGMTWLYPAEIVSLQIRAPANGLSTAANWIFNFMVVMITPVAFNNIGAYTYLVFAVINAIMVPCVYFFYPETAGRSLEEIDEIFEKSSPWTPWDVVGIAARLPRHHVDVLEIADEEHDMEAGARRRHAFPAAGGWQEEEKPVASHSDQGSSGTAGDKA</sequence>
<organism evidence="1 2">
    <name type="scientific">Lipomyces orientalis</name>
    <dbReference type="NCBI Taxonomy" id="1233043"/>
    <lineage>
        <taxon>Eukaryota</taxon>
        <taxon>Fungi</taxon>
        <taxon>Dikarya</taxon>
        <taxon>Ascomycota</taxon>
        <taxon>Saccharomycotina</taxon>
        <taxon>Lipomycetes</taxon>
        <taxon>Lipomycetales</taxon>
        <taxon>Lipomycetaceae</taxon>
        <taxon>Lipomyces</taxon>
    </lineage>
</organism>